<proteinExistence type="inferred from homology"/>
<keyword evidence="4 6" id="KW-0808">Transferase</keyword>
<reference evidence="6 7" key="1">
    <citation type="submission" date="2020-08" db="EMBL/GenBank/DDBJ databases">
        <title>The Agave Microbiome: Exploring the role of microbial communities in plant adaptations to desert environments.</title>
        <authorList>
            <person name="Partida-Martinez L.P."/>
        </authorList>
    </citation>
    <scope>NUCLEOTIDE SEQUENCE [LARGE SCALE GENOMIC DNA]</scope>
    <source>
        <strain evidence="6 7">RAS26</strain>
    </source>
</reference>
<keyword evidence="3" id="KW-0328">Glycosyltransferase</keyword>
<evidence type="ECO:0000256" key="5">
    <source>
        <dbReference type="SAM" id="MobiDB-lite"/>
    </source>
</evidence>
<dbReference type="InterPro" id="IPR029044">
    <property type="entry name" value="Nucleotide-diphossugar_trans"/>
</dbReference>
<reference evidence="6 7" key="2">
    <citation type="submission" date="2020-08" db="EMBL/GenBank/DDBJ databases">
        <authorList>
            <person name="Partida-Martinez L."/>
            <person name="Huntemann M."/>
            <person name="Clum A."/>
            <person name="Wang J."/>
            <person name="Palaniappan K."/>
            <person name="Ritter S."/>
            <person name="Chen I.-M."/>
            <person name="Stamatis D."/>
            <person name="Reddy T."/>
            <person name="O'Malley R."/>
            <person name="Daum C."/>
            <person name="Shapiro N."/>
            <person name="Ivanova N."/>
            <person name="Kyrpides N."/>
            <person name="Woyke T."/>
        </authorList>
    </citation>
    <scope>NUCLEOTIDE SEQUENCE [LARGE SCALE GENOMIC DNA]</scope>
    <source>
        <strain evidence="6 7">RAS26</strain>
    </source>
</reference>
<comment type="caution">
    <text evidence="6">The sequence shown here is derived from an EMBL/GenBank/DDBJ whole genome shotgun (WGS) entry which is preliminary data.</text>
</comment>
<dbReference type="Proteomes" id="UP000518206">
    <property type="component" value="Unassembled WGS sequence"/>
</dbReference>
<feature type="compositionally biased region" description="Low complexity" evidence="5">
    <location>
        <begin position="1"/>
        <end position="28"/>
    </location>
</feature>
<feature type="region of interest" description="Disordered" evidence="5">
    <location>
        <begin position="351"/>
        <end position="380"/>
    </location>
</feature>
<dbReference type="Gene3D" id="3.90.550.10">
    <property type="entry name" value="Spore Coat Polysaccharide Biosynthesis Protein SpsA, Chain A"/>
    <property type="match status" value="1"/>
</dbReference>
<evidence type="ECO:0000256" key="3">
    <source>
        <dbReference type="ARBA" id="ARBA00022676"/>
    </source>
</evidence>
<dbReference type="SUPFAM" id="SSF53448">
    <property type="entry name" value="Nucleotide-diphospho-sugar transferases"/>
    <property type="match status" value="1"/>
</dbReference>
<gene>
    <name evidence="6" type="ORF">FHR80_002891</name>
</gene>
<comment type="similarity">
    <text evidence="2">Belongs to the glycosyltransferase 2 family.</text>
</comment>
<comment type="pathway">
    <text evidence="1">Cell wall biogenesis; cell wall polysaccharide biosynthesis.</text>
</comment>
<evidence type="ECO:0000256" key="1">
    <source>
        <dbReference type="ARBA" id="ARBA00004776"/>
    </source>
</evidence>
<organism evidence="6 7">
    <name type="scientific">Cellulomonas cellasea</name>
    <dbReference type="NCBI Taxonomy" id="43670"/>
    <lineage>
        <taxon>Bacteria</taxon>
        <taxon>Bacillati</taxon>
        <taxon>Actinomycetota</taxon>
        <taxon>Actinomycetes</taxon>
        <taxon>Micrococcales</taxon>
        <taxon>Cellulomonadaceae</taxon>
        <taxon>Cellulomonas</taxon>
    </lineage>
</organism>
<evidence type="ECO:0000256" key="2">
    <source>
        <dbReference type="ARBA" id="ARBA00006739"/>
    </source>
</evidence>
<dbReference type="AlphaFoldDB" id="A0A7W4YBR9"/>
<name>A0A7W4YBR9_9CELL</name>
<dbReference type="PANTHER" id="PTHR43179:SF12">
    <property type="entry name" value="GALACTOFURANOSYLTRANSFERASE GLFT2"/>
    <property type="match status" value="1"/>
</dbReference>
<feature type="region of interest" description="Disordered" evidence="5">
    <location>
        <begin position="1"/>
        <end position="35"/>
    </location>
</feature>
<accession>A0A7W4YBR9</accession>
<dbReference type="GO" id="GO:0016757">
    <property type="term" value="F:glycosyltransferase activity"/>
    <property type="evidence" value="ECO:0007669"/>
    <property type="project" value="UniProtKB-KW"/>
</dbReference>
<evidence type="ECO:0000313" key="6">
    <source>
        <dbReference type="EMBL" id="MBB2923963.1"/>
    </source>
</evidence>
<sequence length="380" mass="39819">MSAPAGRPAAQGAGADDAAQDGTTQGATVQDSTVRDTTAAADGTVADATAAGVTAAPDLRGVGIVVVNYGSSALLRGNIADDLRAAGAQVHVVDNDSGADERRAVRELARERGWSLLELDNVGFGAGMNAGVDAARAAGADTLLLLNPDASVTAPDLALLVASTRAEPLTMRSPLIVAPDGRMQFRGSQVLVREGRTRAADGSDPALEDAWLAGTVVVLTVELWDAIGGFDDEYFLYWEDVDLSWRCSAAGGRLLVDTRVRAVHDGGGTQTTAHPQAKSPTYYYWNCRNRLLFAARHLGPRDRVRWALRTPGYAVEVLLRGGRRQLLHPVAPVGAVVRGSFAGLRVLVTRPGSRPGPLPAPGAVTASSDPRRTTPWQPGP</sequence>
<evidence type="ECO:0000313" key="7">
    <source>
        <dbReference type="Proteomes" id="UP000518206"/>
    </source>
</evidence>
<dbReference type="RefSeq" id="WP_183296772.1">
    <property type="nucleotide sequence ID" value="NZ_JACHVX010000004.1"/>
</dbReference>
<protein>
    <submittedName>
        <fullName evidence="6">GT2 family glycosyltransferase</fullName>
    </submittedName>
</protein>
<dbReference type="EMBL" id="JACHVX010000004">
    <property type="protein sequence ID" value="MBB2923963.1"/>
    <property type="molecule type" value="Genomic_DNA"/>
</dbReference>
<evidence type="ECO:0000256" key="4">
    <source>
        <dbReference type="ARBA" id="ARBA00022679"/>
    </source>
</evidence>
<dbReference type="PANTHER" id="PTHR43179">
    <property type="entry name" value="RHAMNOSYLTRANSFERASE WBBL"/>
    <property type="match status" value="1"/>
</dbReference>